<evidence type="ECO:0000256" key="1">
    <source>
        <dbReference type="SAM" id="SignalP"/>
    </source>
</evidence>
<feature type="signal peptide" evidence="1">
    <location>
        <begin position="1"/>
        <end position="21"/>
    </location>
</feature>
<reference evidence="3" key="1">
    <citation type="journal article" date="2014" name="Int. J. Syst. Evol. Microbiol.">
        <title>Complete genome sequence of Corynebacterium casei LMG S-19264T (=DSM 44701T), isolated from a smear-ripened cheese.</title>
        <authorList>
            <consortium name="US DOE Joint Genome Institute (JGI-PGF)"/>
            <person name="Walter F."/>
            <person name="Albersmeier A."/>
            <person name="Kalinowski J."/>
            <person name="Ruckert C."/>
        </authorList>
    </citation>
    <scope>NUCLEOTIDE SEQUENCE</scope>
    <source>
        <strain evidence="3">CGMCC 1.15343</strain>
    </source>
</reference>
<organism evidence="3 4">
    <name type="scientific">Pedobacter quisquiliarum</name>
    <dbReference type="NCBI Taxonomy" id="1834438"/>
    <lineage>
        <taxon>Bacteria</taxon>
        <taxon>Pseudomonadati</taxon>
        <taxon>Bacteroidota</taxon>
        <taxon>Sphingobacteriia</taxon>
        <taxon>Sphingobacteriales</taxon>
        <taxon>Sphingobacteriaceae</taxon>
        <taxon>Pedobacter</taxon>
    </lineage>
</organism>
<evidence type="ECO:0000259" key="2">
    <source>
        <dbReference type="Pfam" id="PF14371"/>
    </source>
</evidence>
<evidence type="ECO:0000313" key="3">
    <source>
        <dbReference type="EMBL" id="GGC65516.1"/>
    </source>
</evidence>
<protein>
    <recommendedName>
        <fullName evidence="2">DUF4412 domain-containing protein</fullName>
    </recommendedName>
</protein>
<keyword evidence="4" id="KW-1185">Reference proteome</keyword>
<dbReference type="AlphaFoldDB" id="A0A916U9I3"/>
<feature type="domain" description="DUF4412" evidence="2">
    <location>
        <begin position="59"/>
        <end position="155"/>
    </location>
</feature>
<dbReference type="Proteomes" id="UP000651668">
    <property type="component" value="Unassembled WGS sequence"/>
</dbReference>
<accession>A0A916U9I3</accession>
<gene>
    <name evidence="3" type="ORF">GCM10011387_18920</name>
</gene>
<evidence type="ECO:0000313" key="4">
    <source>
        <dbReference type="Proteomes" id="UP000651668"/>
    </source>
</evidence>
<proteinExistence type="predicted"/>
<keyword evidence="1" id="KW-0732">Signal</keyword>
<dbReference type="RefSeq" id="WP_188626653.1">
    <property type="nucleotide sequence ID" value="NZ_BMIL01000006.1"/>
</dbReference>
<name>A0A916U9I3_9SPHI</name>
<reference evidence="3" key="2">
    <citation type="submission" date="2020-09" db="EMBL/GenBank/DDBJ databases">
        <authorList>
            <person name="Sun Q."/>
            <person name="Zhou Y."/>
        </authorList>
    </citation>
    <scope>NUCLEOTIDE SEQUENCE</scope>
    <source>
        <strain evidence="3">CGMCC 1.15343</strain>
    </source>
</reference>
<comment type="caution">
    <text evidence="3">The sequence shown here is derived from an EMBL/GenBank/DDBJ whole genome shotgun (WGS) entry which is preliminary data.</text>
</comment>
<dbReference type="InterPro" id="IPR025524">
    <property type="entry name" value="DUF4412"/>
</dbReference>
<dbReference type="EMBL" id="BMIL01000006">
    <property type="protein sequence ID" value="GGC65516.1"/>
    <property type="molecule type" value="Genomic_DNA"/>
</dbReference>
<dbReference type="Pfam" id="PF14371">
    <property type="entry name" value="DUF4412"/>
    <property type="match status" value="1"/>
</dbReference>
<sequence>MFKSMKTGVIAFILLSTAALAQAQKKIEQGTVTYTVTYDAKPEQKAMVDQLPTESVMEFNNNLGRIQMDLGAALVKVITDADTKTALLLVDVPMAQKQFATKMSAEDVAKQRGDIKYSNFKPTGQKQTVAGYNAEKYTYTDNKNENYELWLTKDVRLAKGAEFEDFAPLNGTPLKYTMTVNGLKSNYTLKSIKEGNVAKLSMEVPAGYELKTAAEMQAMQGGGE</sequence>
<feature type="chain" id="PRO_5037755608" description="DUF4412 domain-containing protein" evidence="1">
    <location>
        <begin position="22"/>
        <end position="224"/>
    </location>
</feature>